<accession>A0A6I7HG09</accession>
<evidence type="ECO:0000259" key="1">
    <source>
        <dbReference type="PROSITE" id="PS51186"/>
    </source>
</evidence>
<dbReference type="GO" id="GO:0016747">
    <property type="term" value="F:acyltransferase activity, transferring groups other than amino-acyl groups"/>
    <property type="evidence" value="ECO:0007669"/>
    <property type="project" value="InterPro"/>
</dbReference>
<dbReference type="Gene3D" id="3.40.630.30">
    <property type="match status" value="1"/>
</dbReference>
<reference evidence="2 3" key="1">
    <citation type="submission" date="2018-07" db="EMBL/GenBank/DDBJ databases">
        <title>Genomic Encyclopedia of Type Strains, Phase IV (KMG-IV): sequencing the most valuable type-strain genomes for metagenomic binning, comparative biology and taxonomic classification.</title>
        <authorList>
            <person name="Goeker M."/>
        </authorList>
    </citation>
    <scope>NUCLEOTIDE SEQUENCE [LARGE SCALE GENOMIC DNA]</scope>
    <source>
        <strain evidence="2 3">DSM 25528</strain>
    </source>
</reference>
<dbReference type="Gene3D" id="3.40.630.90">
    <property type="match status" value="1"/>
</dbReference>
<dbReference type="InterPro" id="IPR052729">
    <property type="entry name" value="Acyl/Acetyltrans_Enzymes"/>
</dbReference>
<dbReference type="Pfam" id="PF00583">
    <property type="entry name" value="Acetyltransf_1"/>
    <property type="match status" value="1"/>
</dbReference>
<dbReference type="PANTHER" id="PTHR47237">
    <property type="entry name" value="SLL0310 PROTEIN"/>
    <property type="match status" value="1"/>
</dbReference>
<dbReference type="Proteomes" id="UP000252582">
    <property type="component" value="Unassembled WGS sequence"/>
</dbReference>
<dbReference type="PROSITE" id="PS51186">
    <property type="entry name" value="GNAT"/>
    <property type="match status" value="1"/>
</dbReference>
<dbReference type="PANTHER" id="PTHR47237:SF2">
    <property type="entry name" value="BLL4206 PROTEIN"/>
    <property type="match status" value="1"/>
</dbReference>
<dbReference type="InterPro" id="IPR000182">
    <property type="entry name" value="GNAT_dom"/>
</dbReference>
<dbReference type="AlphaFoldDB" id="A0A6I7HG09"/>
<name>A0A6I7HG09_9HYPH</name>
<dbReference type="SUPFAM" id="SSF55729">
    <property type="entry name" value="Acyl-CoA N-acyltransferases (Nat)"/>
    <property type="match status" value="1"/>
</dbReference>
<comment type="caution">
    <text evidence="2">The sequence shown here is derived from an EMBL/GenBank/DDBJ whole genome shotgun (WGS) entry which is preliminary data.</text>
</comment>
<dbReference type="InterPro" id="IPR041496">
    <property type="entry name" value="YitH/HolE_GNAT"/>
</dbReference>
<dbReference type="Pfam" id="PF18014">
    <property type="entry name" value="Acetyltransf_18"/>
    <property type="match status" value="1"/>
</dbReference>
<keyword evidence="3" id="KW-1185">Reference proteome</keyword>
<dbReference type="EMBL" id="QPIX01000017">
    <property type="protein sequence ID" value="RCW19888.1"/>
    <property type="molecule type" value="Genomic_DNA"/>
</dbReference>
<evidence type="ECO:0000313" key="2">
    <source>
        <dbReference type="EMBL" id="RCW19888.1"/>
    </source>
</evidence>
<keyword evidence="2" id="KW-0687">Ribonucleoprotein</keyword>
<evidence type="ECO:0000313" key="3">
    <source>
        <dbReference type="Proteomes" id="UP000252582"/>
    </source>
</evidence>
<sequence>MLEAGVSDSLVVDTFRMRLADIADVDLSQLHALSIAVGWPHRAEDWRSLLEVGHGFAALDEIDRVLGSAMWFPHGDDFATIGMVITSPRLQTNGAAQWLMRKLIAEEFGKRRLRLNATRAAYRLYRSLGFSPRATVHQCQGDARPLPDAPPIPAGLTLRQLSSADLDQMTALDAPAFGAARPLHLARLLEQSVSYGLFRGQSLRAFSMCRRFGRGHVVGPVVAHSDEEAIAVVHPHVIAHAGTFLRLDTHFKAGAFANFVQQCGLPVFDTVTTMTLGEHADYGSGADGEAMVFVLTSQSMG</sequence>
<dbReference type="InterPro" id="IPR016181">
    <property type="entry name" value="Acyl_CoA_acyltransferase"/>
</dbReference>
<protein>
    <submittedName>
        <fullName evidence="2">Ribosomal protein S18 acetylase RimI-like enzyme</fullName>
    </submittedName>
</protein>
<keyword evidence="2" id="KW-0689">Ribosomal protein</keyword>
<organism evidence="2 3">
    <name type="scientific">Ciceribacter lividus</name>
    <dbReference type="NCBI Taxonomy" id="1197950"/>
    <lineage>
        <taxon>Bacteria</taxon>
        <taxon>Pseudomonadati</taxon>
        <taxon>Pseudomonadota</taxon>
        <taxon>Alphaproteobacteria</taxon>
        <taxon>Hyphomicrobiales</taxon>
        <taxon>Rhizobiaceae</taxon>
        <taxon>Ciceribacter</taxon>
    </lineage>
</organism>
<feature type="domain" description="N-acetyltransferase" evidence="1">
    <location>
        <begin position="17"/>
        <end position="153"/>
    </location>
</feature>
<proteinExistence type="predicted"/>
<gene>
    <name evidence="2" type="ORF">DFR48_11723</name>
</gene>
<dbReference type="GO" id="GO:0005840">
    <property type="term" value="C:ribosome"/>
    <property type="evidence" value="ECO:0007669"/>
    <property type="project" value="UniProtKB-KW"/>
</dbReference>